<evidence type="ECO:0000313" key="1">
    <source>
        <dbReference type="EMBL" id="GEB47844.1"/>
    </source>
</evidence>
<organism evidence="1 2">
    <name type="scientific">Streptomyces cacaoi</name>
    <dbReference type="NCBI Taxonomy" id="1898"/>
    <lineage>
        <taxon>Bacteria</taxon>
        <taxon>Bacillati</taxon>
        <taxon>Actinomycetota</taxon>
        <taxon>Actinomycetes</taxon>
        <taxon>Kitasatosporales</taxon>
        <taxon>Streptomycetaceae</taxon>
        <taxon>Streptomyces</taxon>
    </lineage>
</organism>
<dbReference type="Proteomes" id="UP000319210">
    <property type="component" value="Unassembled WGS sequence"/>
</dbReference>
<protein>
    <submittedName>
        <fullName evidence="1">Uncharacterized protein</fullName>
    </submittedName>
</protein>
<reference evidence="1 2" key="1">
    <citation type="submission" date="2019-06" db="EMBL/GenBank/DDBJ databases">
        <title>Whole genome shotgun sequence of Streptomyces cacaoi subsp. cacaoi NBRC 12748.</title>
        <authorList>
            <person name="Hosoyama A."/>
            <person name="Uohara A."/>
            <person name="Ohji S."/>
            <person name="Ichikawa N."/>
        </authorList>
    </citation>
    <scope>NUCLEOTIDE SEQUENCE [LARGE SCALE GENOMIC DNA]</scope>
    <source>
        <strain evidence="1 2">NBRC 12748</strain>
    </source>
</reference>
<dbReference type="EMBL" id="BJMM01000002">
    <property type="protein sequence ID" value="GEB47844.1"/>
    <property type="molecule type" value="Genomic_DNA"/>
</dbReference>
<gene>
    <name evidence="1" type="ORF">SCA03_03950</name>
</gene>
<proteinExistence type="predicted"/>
<evidence type="ECO:0000313" key="2">
    <source>
        <dbReference type="Proteomes" id="UP000319210"/>
    </source>
</evidence>
<keyword evidence="2" id="KW-1185">Reference proteome</keyword>
<name>A0A4Y3QR31_STRCI</name>
<comment type="caution">
    <text evidence="1">The sequence shown here is derived from an EMBL/GenBank/DDBJ whole genome shotgun (WGS) entry which is preliminary data.</text>
</comment>
<dbReference type="AlphaFoldDB" id="A0A4Y3QR31"/>
<accession>A0A4Y3QR31</accession>
<sequence length="69" mass="7606">MKAAPAVPERLFRVRVRAVRGLLFRGPARPGAWAGRCRLGVCVAGQYQPCVGQYQPCVSWKCSADFQDP</sequence>